<dbReference type="Proteomes" id="UP000235388">
    <property type="component" value="Unassembled WGS sequence"/>
</dbReference>
<comment type="caution">
    <text evidence="1">The sequence shown here is derived from an EMBL/GenBank/DDBJ whole genome shotgun (WGS) entry which is preliminary data.</text>
</comment>
<reference evidence="1 2" key="1">
    <citation type="submission" date="2017-11" db="EMBL/GenBank/DDBJ databases">
        <title>De novo assembly and phasing of dikaryotic genomes from two isolates of Puccinia coronata f. sp. avenae, the causal agent of oat crown rust.</title>
        <authorList>
            <person name="Miller M.E."/>
            <person name="Zhang Y."/>
            <person name="Omidvar V."/>
            <person name="Sperschneider J."/>
            <person name="Schwessinger B."/>
            <person name="Raley C."/>
            <person name="Palmer J.M."/>
            <person name="Garnica D."/>
            <person name="Upadhyaya N."/>
            <person name="Rathjen J."/>
            <person name="Taylor J.M."/>
            <person name="Park R.F."/>
            <person name="Dodds P.N."/>
            <person name="Hirsch C.D."/>
            <person name="Kianian S.F."/>
            <person name="Figueroa M."/>
        </authorList>
    </citation>
    <scope>NUCLEOTIDE SEQUENCE [LARGE SCALE GENOMIC DNA]</scope>
    <source>
        <strain evidence="1">12NC29</strain>
    </source>
</reference>
<proteinExistence type="predicted"/>
<organism evidence="1 2">
    <name type="scientific">Puccinia coronata f. sp. avenae</name>
    <dbReference type="NCBI Taxonomy" id="200324"/>
    <lineage>
        <taxon>Eukaryota</taxon>
        <taxon>Fungi</taxon>
        <taxon>Dikarya</taxon>
        <taxon>Basidiomycota</taxon>
        <taxon>Pucciniomycotina</taxon>
        <taxon>Pucciniomycetes</taxon>
        <taxon>Pucciniales</taxon>
        <taxon>Pucciniaceae</taxon>
        <taxon>Puccinia</taxon>
    </lineage>
</organism>
<name>A0A2N5VXP7_9BASI</name>
<accession>A0A2N5VXP7</accession>
<dbReference type="EMBL" id="PGCJ01000041">
    <property type="protein sequence ID" value="PLW54755.1"/>
    <property type="molecule type" value="Genomic_DNA"/>
</dbReference>
<evidence type="ECO:0000313" key="1">
    <source>
        <dbReference type="EMBL" id="PLW54755.1"/>
    </source>
</evidence>
<evidence type="ECO:0000313" key="2">
    <source>
        <dbReference type="Proteomes" id="UP000235388"/>
    </source>
</evidence>
<gene>
    <name evidence="1" type="ORF">PCANC_03720</name>
</gene>
<dbReference type="AlphaFoldDB" id="A0A2N5VXP7"/>
<keyword evidence="2" id="KW-1185">Reference proteome</keyword>
<sequence length="125" mass="13411">MIGNLISLAEVLTGGLARDMAVLDTALVAFWGCAQLSELTYSPLCPTRGGGPGVLLQDVEWGENGEWAKVALRGCKTAAPVKLQYLRVDQINNCLCLMAVLKRLASSCSLMSNLLEPLYAMHQTA</sequence>
<protein>
    <submittedName>
        <fullName evidence="1">Uncharacterized protein</fullName>
    </submittedName>
</protein>